<dbReference type="OrthoDB" id="3177522at2"/>
<evidence type="ECO:0000313" key="1">
    <source>
        <dbReference type="EMBL" id="OCL25705.1"/>
    </source>
</evidence>
<comment type="caution">
    <text evidence="1">The sequence shown here is derived from an EMBL/GenBank/DDBJ whole genome shotgun (WGS) entry which is preliminary data.</text>
</comment>
<evidence type="ECO:0008006" key="3">
    <source>
        <dbReference type="Google" id="ProtNLM"/>
    </source>
</evidence>
<protein>
    <recommendedName>
        <fullName evidence="3">PsbP C-terminal domain-containing protein</fullName>
    </recommendedName>
</protein>
<evidence type="ECO:0000313" key="2">
    <source>
        <dbReference type="Proteomes" id="UP000093514"/>
    </source>
</evidence>
<dbReference type="RefSeq" id="WP_068719615.1">
    <property type="nucleotide sequence ID" value="NZ_LWDV01000010.1"/>
</dbReference>
<proteinExistence type="predicted"/>
<name>A0A1C0A6E0_9FIRM</name>
<accession>A0A1C0A6E0</accession>
<gene>
    <name evidence="1" type="ORF">U472_15365</name>
</gene>
<dbReference type="EMBL" id="LWDV01000010">
    <property type="protein sequence ID" value="OCL25705.1"/>
    <property type="molecule type" value="Genomic_DNA"/>
</dbReference>
<sequence>MLLVAKKKILFTSLILSLVFVLTGCFGSGGNGDNDVWKSYSNAHYGIKYPEGWKKSSEMIEEGEIDIYFAAGSLFPDFNPSDFKPYLIIDETSYSEPFTNENLDGLRNYILSLYSDAVEVESEQINFNGQYAYEFILSGPIDPYLEENSSFNSKVKIISFAEGNCRYELIYYAMPDNYDSYLGIANEMINSIEIF</sequence>
<organism evidence="1 2">
    <name type="scientific">Orenia metallireducens</name>
    <dbReference type="NCBI Taxonomy" id="1413210"/>
    <lineage>
        <taxon>Bacteria</taxon>
        <taxon>Bacillati</taxon>
        <taxon>Bacillota</taxon>
        <taxon>Clostridia</taxon>
        <taxon>Halanaerobiales</taxon>
        <taxon>Halobacteroidaceae</taxon>
        <taxon>Orenia</taxon>
    </lineage>
</organism>
<dbReference type="PROSITE" id="PS51257">
    <property type="entry name" value="PROKAR_LIPOPROTEIN"/>
    <property type="match status" value="1"/>
</dbReference>
<reference evidence="1 2" key="2">
    <citation type="submission" date="2016-08" db="EMBL/GenBank/DDBJ databases">
        <title>Orenia metallireducens sp. nov. strain Z6, a Novel Metal-reducing Firmicute from the Deep Subsurface.</title>
        <authorList>
            <person name="Maxim B.I."/>
            <person name="Kenneth K."/>
            <person name="Flynn T.M."/>
            <person name="Oloughlin E.J."/>
            <person name="Locke R.A."/>
            <person name="Weber J.R."/>
            <person name="Egan S.M."/>
            <person name="Mackie R.I."/>
            <person name="Cann I.K."/>
        </authorList>
    </citation>
    <scope>NUCLEOTIDE SEQUENCE [LARGE SCALE GENOMIC DNA]</scope>
    <source>
        <strain evidence="1 2">Z6</strain>
    </source>
</reference>
<reference evidence="2" key="1">
    <citation type="submission" date="2016-07" db="EMBL/GenBank/DDBJ databases">
        <authorList>
            <person name="Florea S."/>
            <person name="Webb J.S."/>
            <person name="Jaromczyk J."/>
            <person name="Schardl C.L."/>
        </authorList>
    </citation>
    <scope>NUCLEOTIDE SEQUENCE [LARGE SCALE GENOMIC DNA]</scope>
    <source>
        <strain evidence="2">Z6</strain>
    </source>
</reference>
<dbReference type="Proteomes" id="UP000093514">
    <property type="component" value="Unassembled WGS sequence"/>
</dbReference>
<dbReference type="AlphaFoldDB" id="A0A1C0A6E0"/>
<keyword evidence="2" id="KW-1185">Reference proteome</keyword>